<evidence type="ECO:0000313" key="2">
    <source>
        <dbReference type="EMBL" id="GFY28712.1"/>
    </source>
</evidence>
<sequence>MLEAAKTRSNPTVQPPIPASQAEETTSSLKPQAPPSSTRGTSSPRTTPVDPQTSSQQPSSPTDIFSEVNVPEVREMVEVVQEFIAISKSNKPRAAKQWSFSLLRSILTSITLMTPQFMDTLFASKQDKLLLWFPSKPVLIKQDMPVKERRESPFFLRWAP</sequence>
<organism evidence="2 3">
    <name type="scientific">Trichonephila clavipes</name>
    <name type="common">Golden silk orbweaver</name>
    <name type="synonym">Nephila clavipes</name>
    <dbReference type="NCBI Taxonomy" id="2585209"/>
    <lineage>
        <taxon>Eukaryota</taxon>
        <taxon>Metazoa</taxon>
        <taxon>Ecdysozoa</taxon>
        <taxon>Arthropoda</taxon>
        <taxon>Chelicerata</taxon>
        <taxon>Arachnida</taxon>
        <taxon>Araneae</taxon>
        <taxon>Araneomorphae</taxon>
        <taxon>Entelegynae</taxon>
        <taxon>Araneoidea</taxon>
        <taxon>Nephilidae</taxon>
        <taxon>Trichonephila</taxon>
    </lineage>
</organism>
<gene>
    <name evidence="2" type="ORF">TNCV_3440791</name>
</gene>
<reference evidence="2" key="1">
    <citation type="submission" date="2020-08" db="EMBL/GenBank/DDBJ databases">
        <title>Multicomponent nature underlies the extraordinary mechanical properties of spider dragline silk.</title>
        <authorList>
            <person name="Kono N."/>
            <person name="Nakamura H."/>
            <person name="Mori M."/>
            <person name="Yoshida Y."/>
            <person name="Ohtoshi R."/>
            <person name="Malay A.D."/>
            <person name="Moran D.A.P."/>
            <person name="Tomita M."/>
            <person name="Numata K."/>
            <person name="Arakawa K."/>
        </authorList>
    </citation>
    <scope>NUCLEOTIDE SEQUENCE</scope>
</reference>
<feature type="region of interest" description="Disordered" evidence="1">
    <location>
        <begin position="1"/>
        <end position="67"/>
    </location>
</feature>
<evidence type="ECO:0000256" key="1">
    <source>
        <dbReference type="SAM" id="MobiDB-lite"/>
    </source>
</evidence>
<proteinExistence type="predicted"/>
<evidence type="ECO:0000313" key="3">
    <source>
        <dbReference type="Proteomes" id="UP000887159"/>
    </source>
</evidence>
<dbReference type="AlphaFoldDB" id="A0A8X7BFQ1"/>
<feature type="compositionally biased region" description="Low complexity" evidence="1">
    <location>
        <begin position="35"/>
        <end position="63"/>
    </location>
</feature>
<keyword evidence="3" id="KW-1185">Reference proteome</keyword>
<dbReference type="Proteomes" id="UP000887159">
    <property type="component" value="Unassembled WGS sequence"/>
</dbReference>
<comment type="caution">
    <text evidence="2">The sequence shown here is derived from an EMBL/GenBank/DDBJ whole genome shotgun (WGS) entry which is preliminary data.</text>
</comment>
<name>A0A8X7BFQ1_TRICX</name>
<protein>
    <submittedName>
        <fullName evidence="2">Uncharacterized protein</fullName>
    </submittedName>
</protein>
<accession>A0A8X7BFQ1</accession>
<dbReference type="EMBL" id="BMAU01021386">
    <property type="protein sequence ID" value="GFY28712.1"/>
    <property type="molecule type" value="Genomic_DNA"/>
</dbReference>